<gene>
    <name evidence="2" type="ORF">MIND_01236800</name>
</gene>
<name>A0A8H6S3J6_9AGAR</name>
<dbReference type="Proteomes" id="UP000636479">
    <property type="component" value="Unassembled WGS sequence"/>
</dbReference>
<accession>A0A8H6S3J6</accession>
<dbReference type="GeneID" id="59351376"/>
<dbReference type="RefSeq" id="XP_037214828.1">
    <property type="nucleotide sequence ID" value="XM_037368860.1"/>
</dbReference>
<protein>
    <submittedName>
        <fullName evidence="2">F-box domain-containing protein</fullName>
    </submittedName>
</protein>
<feature type="compositionally biased region" description="Pro residues" evidence="1">
    <location>
        <begin position="1"/>
        <end position="14"/>
    </location>
</feature>
<comment type="caution">
    <text evidence="2">The sequence shown here is derived from an EMBL/GenBank/DDBJ whole genome shotgun (WGS) entry which is preliminary data.</text>
</comment>
<sequence length="536" mass="58827">MDTSPPTPSPPSPSGLPAQTQTQLQHAAVIGLLRSGTTPGSGDARHLQQLLGGLTTEVARFDAVIAAKETEISQVKEARESLQRYASATESLLAPIRRLPPELLGKVFVALIALPSVNETRLERLGNARVVRITGVCYLWHSLVHKTPQLWTNIHANIDDSVPPALAEHLIAVSLQRSAGLPLDVHVQLRPMWTLGLFQTLLDQCERWENAELALSHAHVELLSAARPRFPLLETLDLLDMSLTGMEQLDTFQHAPLLSHVTVYDDPPLLPWSQIREIFSYIGHLASNADELQGIFGFVGHCSTLCTVVIPEIHLDMTTRWTLPPSPTIISNVGALRIGISNIDDAAPPTRRIIGSLLALLNLPDLRQLVIHSASATALLWPQEAFSAFCLRSSSITRLRLADVLITHDELIASLRSLSALRELALEDVHDPKHLVVTDQLLSRLSWAADAGSECLVRDLRYMSLRAFFECADAALLTMVESRAHVHRPFRLEATVLSAQTDDPNHASAVALATGTRLTALFAGLVKHEELQFHML</sequence>
<feature type="region of interest" description="Disordered" evidence="1">
    <location>
        <begin position="1"/>
        <end position="21"/>
    </location>
</feature>
<dbReference type="OrthoDB" id="3266451at2759"/>
<keyword evidence="3" id="KW-1185">Reference proteome</keyword>
<dbReference type="AlphaFoldDB" id="A0A8H6S3J6"/>
<dbReference type="SUPFAM" id="SSF52047">
    <property type="entry name" value="RNI-like"/>
    <property type="match status" value="1"/>
</dbReference>
<dbReference type="EMBL" id="JACAZF010000012">
    <property type="protein sequence ID" value="KAF7292101.1"/>
    <property type="molecule type" value="Genomic_DNA"/>
</dbReference>
<dbReference type="Gene3D" id="1.20.1280.50">
    <property type="match status" value="1"/>
</dbReference>
<evidence type="ECO:0000313" key="3">
    <source>
        <dbReference type="Proteomes" id="UP000636479"/>
    </source>
</evidence>
<evidence type="ECO:0000313" key="2">
    <source>
        <dbReference type="EMBL" id="KAF7292101.1"/>
    </source>
</evidence>
<evidence type="ECO:0000256" key="1">
    <source>
        <dbReference type="SAM" id="MobiDB-lite"/>
    </source>
</evidence>
<proteinExistence type="predicted"/>
<reference evidence="2" key="1">
    <citation type="submission" date="2020-05" db="EMBL/GenBank/DDBJ databases">
        <title>Mycena genomes resolve the evolution of fungal bioluminescence.</title>
        <authorList>
            <person name="Tsai I.J."/>
        </authorList>
    </citation>
    <scope>NUCLEOTIDE SEQUENCE</scope>
    <source>
        <strain evidence="2">171206Taipei</strain>
    </source>
</reference>
<organism evidence="2 3">
    <name type="scientific">Mycena indigotica</name>
    <dbReference type="NCBI Taxonomy" id="2126181"/>
    <lineage>
        <taxon>Eukaryota</taxon>
        <taxon>Fungi</taxon>
        <taxon>Dikarya</taxon>
        <taxon>Basidiomycota</taxon>
        <taxon>Agaricomycotina</taxon>
        <taxon>Agaricomycetes</taxon>
        <taxon>Agaricomycetidae</taxon>
        <taxon>Agaricales</taxon>
        <taxon>Marasmiineae</taxon>
        <taxon>Mycenaceae</taxon>
        <taxon>Mycena</taxon>
    </lineage>
</organism>